<sequence>SDAPDFTLKDTEGKTFSLSDYEGEKVVVLDFMFTTCPPCEKFVDDALEPYSKEMDNGNVVIISISVFGTDNENKLSDYAKDYGWRHALSDIDGDIEIAYEVQGTPKLFIIDKDGKITYTAGGTTTAEKVPKNPEELELEVNKALAGQGTLVKVKESSIYLFAVGAGVMVFFSPCSFPMLPGYMSFYLANKKQRTGKFDEKTARETLPDGLATAAGLMGILLLIGILLIPFVNIIGGFIPVLELVVGFLILSMGTVMVMEYDSGKIVRPFKNLMSAISSSQPMILVKNGIERGIRAITGKEFSFSDNADGTRTGLFWYGVAYGSAATGCVAPVIVGLLSASIGRGIFTGLFVFLIFSATAGALMVAFTMMVAASESTIVDKLKASTRQIEMAGGTVMIIVGLYLMYYFLSTSVF</sequence>
<dbReference type="AlphaFoldDB" id="A0A7J4D0E3"/>
<feature type="transmembrane region" description="Helical" evidence="1">
    <location>
        <begin position="345"/>
        <end position="370"/>
    </location>
</feature>
<dbReference type="SUPFAM" id="SSF52833">
    <property type="entry name" value="Thioredoxin-like"/>
    <property type="match status" value="1"/>
</dbReference>
<dbReference type="Pfam" id="PF00578">
    <property type="entry name" value="AhpC-TSA"/>
    <property type="match status" value="1"/>
</dbReference>
<dbReference type="GO" id="GO:0016491">
    <property type="term" value="F:oxidoreductase activity"/>
    <property type="evidence" value="ECO:0007669"/>
    <property type="project" value="InterPro"/>
</dbReference>
<keyword evidence="1" id="KW-0472">Membrane</keyword>
<evidence type="ECO:0000256" key="1">
    <source>
        <dbReference type="SAM" id="Phobius"/>
    </source>
</evidence>
<protein>
    <submittedName>
        <fullName evidence="3">Redoxin domain-containing protein</fullName>
    </submittedName>
</protein>
<keyword evidence="1" id="KW-0812">Transmembrane</keyword>
<feature type="domain" description="Thioredoxin" evidence="2">
    <location>
        <begin position="1"/>
        <end position="146"/>
    </location>
</feature>
<keyword evidence="1" id="KW-1133">Transmembrane helix</keyword>
<dbReference type="CDD" id="cd02966">
    <property type="entry name" value="TlpA_like_family"/>
    <property type="match status" value="1"/>
</dbReference>
<feature type="transmembrane region" description="Helical" evidence="1">
    <location>
        <begin position="390"/>
        <end position="408"/>
    </location>
</feature>
<proteinExistence type="predicted"/>
<feature type="transmembrane region" description="Helical" evidence="1">
    <location>
        <begin position="209"/>
        <end position="231"/>
    </location>
</feature>
<evidence type="ECO:0000259" key="2">
    <source>
        <dbReference type="PROSITE" id="PS51352"/>
    </source>
</evidence>
<dbReference type="GO" id="GO:0016209">
    <property type="term" value="F:antioxidant activity"/>
    <property type="evidence" value="ECO:0007669"/>
    <property type="project" value="InterPro"/>
</dbReference>
<evidence type="ECO:0000313" key="4">
    <source>
        <dbReference type="Proteomes" id="UP000589132"/>
    </source>
</evidence>
<dbReference type="Gene3D" id="3.40.30.10">
    <property type="entry name" value="Glutaredoxin"/>
    <property type="match status" value="1"/>
</dbReference>
<dbReference type="InterPro" id="IPR000866">
    <property type="entry name" value="AhpC/TSA"/>
</dbReference>
<dbReference type="InterPro" id="IPR050553">
    <property type="entry name" value="Thioredoxin_ResA/DsbE_sf"/>
</dbReference>
<accession>A0A7J4D0E3</accession>
<reference evidence="4" key="1">
    <citation type="journal article" date="2019" name="bioRxiv">
        <title>Genome diversification in globally distributed novel marine Proteobacteria is linked to environmental adaptation.</title>
        <authorList>
            <person name="Zhou Z."/>
            <person name="Tran P.Q."/>
            <person name="Kieft K."/>
            <person name="Anantharaman K."/>
        </authorList>
    </citation>
    <scope>NUCLEOTIDE SEQUENCE [LARGE SCALE GENOMIC DNA]</scope>
</reference>
<dbReference type="EMBL" id="DTTC01000185">
    <property type="protein sequence ID" value="HIA98113.1"/>
    <property type="molecule type" value="Genomic_DNA"/>
</dbReference>
<comment type="caution">
    <text evidence="3">The sequence shown here is derived from an EMBL/GenBank/DDBJ whole genome shotgun (WGS) entry which is preliminary data.</text>
</comment>
<organism evidence="3 4">
    <name type="scientific">Marine Group III euryarchaeote</name>
    <dbReference type="NCBI Taxonomy" id="2173149"/>
    <lineage>
        <taxon>Archaea</taxon>
        <taxon>Methanobacteriati</taxon>
        <taxon>Thermoplasmatota</taxon>
        <taxon>Thermoplasmata</taxon>
        <taxon>Candidatus Thermoprofundales</taxon>
    </lineage>
</organism>
<dbReference type="InterPro" id="IPR036249">
    <property type="entry name" value="Thioredoxin-like_sf"/>
</dbReference>
<name>A0A7J4D0E3_9ARCH</name>
<dbReference type="InterPro" id="IPR013766">
    <property type="entry name" value="Thioredoxin_domain"/>
</dbReference>
<dbReference type="PROSITE" id="PS51352">
    <property type="entry name" value="THIOREDOXIN_2"/>
    <property type="match status" value="1"/>
</dbReference>
<feature type="transmembrane region" description="Helical" evidence="1">
    <location>
        <begin position="237"/>
        <end position="258"/>
    </location>
</feature>
<feature type="non-terminal residue" evidence="3">
    <location>
        <position position="1"/>
    </location>
</feature>
<evidence type="ECO:0000313" key="3">
    <source>
        <dbReference type="EMBL" id="HIA98113.1"/>
    </source>
</evidence>
<feature type="transmembrane region" description="Helical" evidence="1">
    <location>
        <begin position="314"/>
        <end position="339"/>
    </location>
</feature>
<dbReference type="Proteomes" id="UP000589132">
    <property type="component" value="Unassembled WGS sequence"/>
</dbReference>
<dbReference type="PANTHER" id="PTHR42852">
    <property type="entry name" value="THIOL:DISULFIDE INTERCHANGE PROTEIN DSBE"/>
    <property type="match status" value="1"/>
</dbReference>
<feature type="transmembrane region" description="Helical" evidence="1">
    <location>
        <begin position="158"/>
        <end position="188"/>
    </location>
</feature>
<gene>
    <name evidence="3" type="ORF">EYO15_02915</name>
</gene>
<dbReference type="PANTHER" id="PTHR42852:SF13">
    <property type="entry name" value="PROTEIN DIPZ"/>
    <property type="match status" value="1"/>
</dbReference>